<reference evidence="14 15" key="1">
    <citation type="submission" date="2024-02" db="EMBL/GenBank/DDBJ databases">
        <title>New especies of Spiribacter isolated from saline water.</title>
        <authorList>
            <person name="Leon M.J."/>
            <person name="De La Haba R."/>
            <person name="Sanchez-Porro C."/>
            <person name="Ventosa A."/>
        </authorList>
    </citation>
    <scope>NUCLEOTIDE SEQUENCE [LARGE SCALE GENOMIC DNA]</scope>
    <source>
        <strain evidence="15">ag22IC6-390</strain>
    </source>
</reference>
<dbReference type="PANTHER" id="PTHR47545">
    <property type="entry name" value="MULTIFUNCTIONAL CCA PROTEIN"/>
    <property type="match status" value="1"/>
</dbReference>
<dbReference type="PANTHER" id="PTHR47545:SF1">
    <property type="entry name" value="MULTIFUNCTIONAL CCA PROTEIN"/>
    <property type="match status" value="1"/>
</dbReference>
<dbReference type="EC" id="3.1.3.-" evidence="12"/>
<proteinExistence type="inferred from homology"/>
<keyword evidence="5 12" id="KW-0479">Metal-binding</keyword>
<dbReference type="InterPro" id="IPR032828">
    <property type="entry name" value="PolyA_RNA-bd"/>
</dbReference>
<dbReference type="InterPro" id="IPR002646">
    <property type="entry name" value="PolA_pol_head_dom"/>
</dbReference>
<dbReference type="Pfam" id="PF01966">
    <property type="entry name" value="HD"/>
    <property type="match status" value="1"/>
</dbReference>
<evidence type="ECO:0000256" key="5">
    <source>
        <dbReference type="ARBA" id="ARBA00022723"/>
    </source>
</evidence>
<dbReference type="EC" id="3.1.4.-" evidence="12"/>
<feature type="binding site" evidence="12">
    <location>
        <position position="151"/>
    </location>
    <ligand>
        <name>ATP</name>
        <dbReference type="ChEBI" id="CHEBI:30616"/>
    </ligand>
</feature>
<keyword evidence="12" id="KW-0511">Multifunctional enzyme</keyword>
<feature type="binding site" evidence="12">
    <location>
        <position position="105"/>
    </location>
    <ligand>
        <name>ATP</name>
        <dbReference type="ChEBI" id="CHEBI:30616"/>
    </ligand>
</feature>
<keyword evidence="8 12" id="KW-0378">Hydrolase</keyword>
<evidence type="ECO:0000256" key="9">
    <source>
        <dbReference type="ARBA" id="ARBA00022840"/>
    </source>
</evidence>
<dbReference type="EC" id="2.7.7.72" evidence="12"/>
<evidence type="ECO:0000313" key="15">
    <source>
        <dbReference type="Proteomes" id="UP001556709"/>
    </source>
</evidence>
<keyword evidence="7 12" id="KW-0692">RNA repair</keyword>
<dbReference type="Pfam" id="PF01743">
    <property type="entry name" value="PolyA_pol"/>
    <property type="match status" value="1"/>
</dbReference>
<comment type="function">
    <text evidence="12">Catalyzes the addition and repair of the essential 3'-terminal CCA sequence in tRNAs without using a nucleic acid template. Adds these three nucleotides in the order of C, C, and A to the tRNA nucleotide-73, using CTP and ATP as substrates and producing inorganic pyrophosphate. tRNA 3'-terminal CCA addition is required both for tRNA processing and repair. Also involved in tRNA surveillance by mediating tandem CCA addition to generate a CCACCA at the 3' terminus of unstable tRNAs. While stable tRNAs receive only 3'-terminal CCA, unstable tRNAs are marked with CCACCA and rapidly degraded.</text>
</comment>
<feature type="binding site" evidence="12">
    <location>
        <position position="25"/>
    </location>
    <ligand>
        <name>ATP</name>
        <dbReference type="ChEBI" id="CHEBI:30616"/>
    </ligand>
</feature>
<keyword evidence="6 12" id="KW-0547">Nucleotide-binding</keyword>
<sequence>MASGRRPPRVSSTEPKIFEVGGAVRDRLLGLAVHERDWVVVGATPESMTEQGFRPVGKDFPVFLHPESGEEYALARTERKIAPGYHGFTFHASPTITLEQDLRRRDLTINAMARDEAGHLIDPFNGQADLDKRLLRHVSDAFREDPVRILRLARFAARFAPLGFRVADDTMALCRDMVDSGEVDALVGERVWQELAKALMAPAPEVFIRVLRRCGALAVLLPEVDRLFGIPQPPRHHPEIDSGEHVLMALQQAARLEADLPVRFAVLVHDLGKGITPKAELPRHRGHEARGVPLVKALCERLPIPTACRDLAMGVTRYHLQCHKIRELRPETLLRLITGLDALRRPERLSDFTLACEADYRGRLGLEDRPYPQAAYLAEALRRCQAIDATPFVNDGLRGAEIGNAMERARLDALADLRADPDTAG</sequence>
<dbReference type="InterPro" id="IPR043519">
    <property type="entry name" value="NT_sf"/>
</dbReference>
<feature type="binding site" evidence="12">
    <location>
        <position position="154"/>
    </location>
    <ligand>
        <name>CTP</name>
        <dbReference type="ChEBI" id="CHEBI:37563"/>
    </ligand>
</feature>
<evidence type="ECO:0000256" key="6">
    <source>
        <dbReference type="ARBA" id="ARBA00022741"/>
    </source>
</evidence>
<keyword evidence="9 12" id="KW-0067">ATP-binding</keyword>
<keyword evidence="1 12" id="KW-0533">Nickel</keyword>
<comment type="similarity">
    <text evidence="12">Belongs to the tRNA nucleotidyltransferase/poly(A) polymerase family. Bacterial CCA-adding enzyme type 1 subfamily.</text>
</comment>
<comment type="miscellaneous">
    <text evidence="12">A single active site specifically recognizes both ATP and CTP and is responsible for their addition.</text>
</comment>
<dbReference type="GO" id="GO:0004810">
    <property type="term" value="F:CCA tRNA nucleotidyltransferase activity"/>
    <property type="evidence" value="ECO:0007669"/>
    <property type="project" value="UniProtKB-EC"/>
</dbReference>
<feature type="binding site" evidence="12">
    <location>
        <position position="151"/>
    </location>
    <ligand>
        <name>CTP</name>
        <dbReference type="ChEBI" id="CHEBI:37563"/>
    </ligand>
</feature>
<protein>
    <recommendedName>
        <fullName evidence="12">Multifunctional CCA protein</fullName>
    </recommendedName>
    <domain>
        <recommendedName>
            <fullName evidence="12">CCA-adding enzyme</fullName>
            <ecNumber evidence="12">2.7.7.72</ecNumber>
        </recommendedName>
        <alternativeName>
            <fullName evidence="12">CCA tRNA nucleotidyltransferase</fullName>
        </alternativeName>
        <alternativeName>
            <fullName evidence="12">tRNA CCA-pyrophosphorylase</fullName>
        </alternativeName>
        <alternativeName>
            <fullName evidence="12">tRNA adenylyl-/cytidylyl-transferase</fullName>
        </alternativeName>
        <alternativeName>
            <fullName evidence="12">tRNA nucleotidyltransferase</fullName>
        </alternativeName>
        <alternativeName>
            <fullName evidence="12">tRNA-NT</fullName>
        </alternativeName>
    </domain>
    <domain>
        <recommendedName>
            <fullName evidence="12">2'-nucleotidase</fullName>
            <ecNumber evidence="12">3.1.3.-</ecNumber>
        </recommendedName>
    </domain>
    <domain>
        <recommendedName>
            <fullName evidence="12">2',3'-cyclic phosphodiesterase</fullName>
            <ecNumber evidence="12">3.1.4.-</ecNumber>
        </recommendedName>
    </domain>
    <domain>
        <recommendedName>
            <fullName evidence="12">Phosphatase</fullName>
        </recommendedName>
    </domain>
</protein>
<evidence type="ECO:0000256" key="7">
    <source>
        <dbReference type="ARBA" id="ARBA00022800"/>
    </source>
</evidence>
<comment type="domain">
    <text evidence="12">Comprises two domains: an N-terminal domain containing the nucleotidyltransferase activity and a C-terminal HD domain associated with both phosphodiesterase and phosphatase activities.</text>
</comment>
<dbReference type="Gene3D" id="1.10.3090.10">
    <property type="entry name" value="cca-adding enzyme, domain 2"/>
    <property type="match status" value="1"/>
</dbReference>
<feature type="binding site" evidence="12">
    <location>
        <position position="22"/>
    </location>
    <ligand>
        <name>ATP</name>
        <dbReference type="ChEBI" id="CHEBI:30616"/>
    </ligand>
</feature>
<feature type="binding site" evidence="12">
    <location>
        <position position="37"/>
    </location>
    <ligand>
        <name>Mg(2+)</name>
        <dbReference type="ChEBI" id="CHEBI:18420"/>
    </ligand>
</feature>
<evidence type="ECO:0000256" key="3">
    <source>
        <dbReference type="ARBA" id="ARBA00022694"/>
    </source>
</evidence>
<evidence type="ECO:0000259" key="13">
    <source>
        <dbReference type="PROSITE" id="PS51831"/>
    </source>
</evidence>
<dbReference type="RefSeq" id="WP_367959034.1">
    <property type="nucleotide sequence ID" value="NZ_JBAKFH010000001.1"/>
</dbReference>
<comment type="subunit">
    <text evidence="12">Monomer. Can also form homodimers and oligomers.</text>
</comment>
<dbReference type="HAMAP" id="MF_01261">
    <property type="entry name" value="CCA_bact_type1"/>
    <property type="match status" value="1"/>
</dbReference>
<keyword evidence="2 12" id="KW-0808">Transferase</keyword>
<dbReference type="EMBL" id="JBAKFM010000003">
    <property type="protein sequence ID" value="MEX0469628.1"/>
    <property type="molecule type" value="Genomic_DNA"/>
</dbReference>
<dbReference type="PIRSF" id="PIRSF000813">
    <property type="entry name" value="CCA_bact"/>
    <property type="match status" value="1"/>
</dbReference>
<dbReference type="Proteomes" id="UP001556709">
    <property type="component" value="Unassembled WGS sequence"/>
</dbReference>
<comment type="catalytic activity">
    <reaction evidence="12">
        <text>a tRNA with a 3' CCA end + 2 CTP + ATP = a tRNA with a 3' CCACCA end + 3 diphosphate</text>
        <dbReference type="Rhea" id="RHEA:76235"/>
        <dbReference type="Rhea" id="RHEA-COMP:10468"/>
        <dbReference type="Rhea" id="RHEA-COMP:18655"/>
        <dbReference type="ChEBI" id="CHEBI:30616"/>
        <dbReference type="ChEBI" id="CHEBI:33019"/>
        <dbReference type="ChEBI" id="CHEBI:37563"/>
        <dbReference type="ChEBI" id="CHEBI:83071"/>
        <dbReference type="ChEBI" id="CHEBI:195187"/>
    </reaction>
</comment>
<dbReference type="InterPro" id="IPR003607">
    <property type="entry name" value="HD/PDEase_dom"/>
</dbReference>
<dbReference type="GO" id="GO:0016787">
    <property type="term" value="F:hydrolase activity"/>
    <property type="evidence" value="ECO:0007669"/>
    <property type="project" value="UniProtKB-KW"/>
</dbReference>
<dbReference type="InterPro" id="IPR050124">
    <property type="entry name" value="tRNA_CCA-adding_enzyme"/>
</dbReference>
<feature type="binding site" evidence="12">
    <location>
        <position position="35"/>
    </location>
    <ligand>
        <name>Mg(2+)</name>
        <dbReference type="ChEBI" id="CHEBI:18420"/>
    </ligand>
</feature>
<dbReference type="InterPro" id="IPR012006">
    <property type="entry name" value="CCA_bact"/>
</dbReference>
<comment type="caution">
    <text evidence="14">The sequence shown here is derived from an EMBL/GenBank/DDBJ whole genome shotgun (WGS) entry which is preliminary data.</text>
</comment>
<evidence type="ECO:0000256" key="2">
    <source>
        <dbReference type="ARBA" id="ARBA00022679"/>
    </source>
</evidence>
<dbReference type="NCBIfam" id="NF008137">
    <property type="entry name" value="PRK10885.1"/>
    <property type="match status" value="1"/>
</dbReference>
<evidence type="ECO:0000313" key="14">
    <source>
        <dbReference type="EMBL" id="MEX0469628.1"/>
    </source>
</evidence>
<dbReference type="SUPFAM" id="SSF81891">
    <property type="entry name" value="Poly A polymerase C-terminal region-like"/>
    <property type="match status" value="1"/>
</dbReference>
<comment type="cofactor">
    <cofactor evidence="12">
        <name>Ni(2+)</name>
        <dbReference type="ChEBI" id="CHEBI:49786"/>
    </cofactor>
    <text evidence="12">Nickel for phosphatase activity.</text>
</comment>
<keyword evidence="3 12" id="KW-0819">tRNA processing</keyword>
<evidence type="ECO:0000256" key="12">
    <source>
        <dbReference type="HAMAP-Rule" id="MF_01261"/>
    </source>
</evidence>
<feature type="binding site" evidence="12">
    <location>
        <position position="25"/>
    </location>
    <ligand>
        <name>CTP</name>
        <dbReference type="ChEBI" id="CHEBI:37563"/>
    </ligand>
</feature>
<gene>
    <name evidence="12" type="primary">cca</name>
    <name evidence="14" type="ORF">V6X73_07810</name>
</gene>
<comment type="catalytic activity">
    <reaction evidence="12">
        <text>a tRNA precursor + 2 CTP + ATP = a tRNA with a 3' CCA end + 3 diphosphate</text>
        <dbReference type="Rhea" id="RHEA:14433"/>
        <dbReference type="Rhea" id="RHEA-COMP:10465"/>
        <dbReference type="Rhea" id="RHEA-COMP:10468"/>
        <dbReference type="ChEBI" id="CHEBI:30616"/>
        <dbReference type="ChEBI" id="CHEBI:33019"/>
        <dbReference type="ChEBI" id="CHEBI:37563"/>
        <dbReference type="ChEBI" id="CHEBI:74896"/>
        <dbReference type="ChEBI" id="CHEBI:83071"/>
        <dbReference type="EC" id="2.7.7.72"/>
    </reaction>
</comment>
<evidence type="ECO:0000256" key="8">
    <source>
        <dbReference type="ARBA" id="ARBA00022801"/>
    </source>
</evidence>
<feature type="domain" description="HD" evidence="13">
    <location>
        <begin position="242"/>
        <end position="343"/>
    </location>
</feature>
<dbReference type="CDD" id="cd00077">
    <property type="entry name" value="HDc"/>
    <property type="match status" value="1"/>
</dbReference>
<dbReference type="HAMAP" id="MF_01262">
    <property type="entry name" value="CCA_bact_type2"/>
    <property type="match status" value="1"/>
</dbReference>
<keyword evidence="10 12" id="KW-0460">Magnesium</keyword>
<feature type="binding site" evidence="12">
    <location>
        <position position="22"/>
    </location>
    <ligand>
        <name>CTP</name>
        <dbReference type="ChEBI" id="CHEBI:37563"/>
    </ligand>
</feature>
<keyword evidence="4 12" id="KW-0548">Nucleotidyltransferase</keyword>
<organism evidence="14 15">
    <name type="scientific">Spiribacter pallidus</name>
    <dbReference type="NCBI Taxonomy" id="1987936"/>
    <lineage>
        <taxon>Bacteria</taxon>
        <taxon>Pseudomonadati</taxon>
        <taxon>Pseudomonadota</taxon>
        <taxon>Gammaproteobacteria</taxon>
        <taxon>Chromatiales</taxon>
        <taxon>Ectothiorhodospiraceae</taxon>
        <taxon>Spiribacter</taxon>
    </lineage>
</organism>
<dbReference type="PROSITE" id="PS51831">
    <property type="entry name" value="HD"/>
    <property type="match status" value="1"/>
</dbReference>
<evidence type="ECO:0000256" key="10">
    <source>
        <dbReference type="ARBA" id="ARBA00022842"/>
    </source>
</evidence>
<accession>A0ABV3TEN2</accession>
<keyword evidence="15" id="KW-1185">Reference proteome</keyword>
<comment type="cofactor">
    <cofactor evidence="12">
        <name>Mg(2+)</name>
        <dbReference type="ChEBI" id="CHEBI:18420"/>
    </cofactor>
    <text evidence="12">Magnesium is required for nucleotidyltransferase activity.</text>
</comment>
<dbReference type="Pfam" id="PF12627">
    <property type="entry name" value="PolyA_pol_RNAbd"/>
    <property type="match status" value="1"/>
</dbReference>
<evidence type="ECO:0000256" key="4">
    <source>
        <dbReference type="ARBA" id="ARBA00022695"/>
    </source>
</evidence>
<dbReference type="InterPro" id="IPR006674">
    <property type="entry name" value="HD_domain"/>
</dbReference>
<feature type="binding site" evidence="12">
    <location>
        <position position="105"/>
    </location>
    <ligand>
        <name>CTP</name>
        <dbReference type="ChEBI" id="CHEBI:37563"/>
    </ligand>
</feature>
<evidence type="ECO:0000256" key="11">
    <source>
        <dbReference type="ARBA" id="ARBA00022884"/>
    </source>
</evidence>
<dbReference type="Gene3D" id="3.30.460.10">
    <property type="entry name" value="Beta Polymerase, domain 2"/>
    <property type="match status" value="1"/>
</dbReference>
<dbReference type="SUPFAM" id="SSF81301">
    <property type="entry name" value="Nucleotidyltransferase"/>
    <property type="match status" value="1"/>
</dbReference>
<feature type="binding site" evidence="12">
    <location>
        <position position="154"/>
    </location>
    <ligand>
        <name>ATP</name>
        <dbReference type="ChEBI" id="CHEBI:30616"/>
    </ligand>
</feature>
<name>A0ABV3TEN2_9GAMM</name>
<keyword evidence="11 12" id="KW-0694">RNA-binding</keyword>
<evidence type="ECO:0000256" key="1">
    <source>
        <dbReference type="ARBA" id="ARBA00022596"/>
    </source>
</evidence>